<accession>V4BFI2</accession>
<dbReference type="InterPro" id="IPR013083">
    <property type="entry name" value="Znf_RING/FYVE/PHD"/>
</dbReference>
<evidence type="ECO:0000256" key="1">
    <source>
        <dbReference type="ARBA" id="ARBA00004123"/>
    </source>
</evidence>
<dbReference type="PROSITE" id="PS50016">
    <property type="entry name" value="ZF_PHD_2"/>
    <property type="match status" value="1"/>
</dbReference>
<organism evidence="15 16">
    <name type="scientific">Lottia gigantea</name>
    <name type="common">Giant owl limpet</name>
    <dbReference type="NCBI Taxonomy" id="225164"/>
    <lineage>
        <taxon>Eukaryota</taxon>
        <taxon>Metazoa</taxon>
        <taxon>Spiralia</taxon>
        <taxon>Lophotrochozoa</taxon>
        <taxon>Mollusca</taxon>
        <taxon>Gastropoda</taxon>
        <taxon>Patellogastropoda</taxon>
        <taxon>Lottioidea</taxon>
        <taxon>Lottiidae</taxon>
        <taxon>Lottia</taxon>
    </lineage>
</organism>
<dbReference type="Gene3D" id="3.30.40.10">
    <property type="entry name" value="Zinc/RING finger domain, C3HC4 (zinc finger)"/>
    <property type="match status" value="1"/>
</dbReference>
<evidence type="ECO:0000256" key="8">
    <source>
        <dbReference type="ARBA" id="ARBA00022902"/>
    </source>
</evidence>
<feature type="compositionally biased region" description="Basic and acidic residues" evidence="13">
    <location>
        <begin position="238"/>
        <end position="249"/>
    </location>
</feature>
<dbReference type="CDD" id="cd15529">
    <property type="entry name" value="PHD2_PHF10"/>
    <property type="match status" value="1"/>
</dbReference>
<evidence type="ECO:0000256" key="6">
    <source>
        <dbReference type="ARBA" id="ARBA00022771"/>
    </source>
</evidence>
<dbReference type="GO" id="GO:0007399">
    <property type="term" value="P:nervous system development"/>
    <property type="evidence" value="ECO:0007669"/>
    <property type="project" value="UniProtKB-KW"/>
</dbReference>
<keyword evidence="4" id="KW-0479">Metal-binding</keyword>
<evidence type="ECO:0000313" key="15">
    <source>
        <dbReference type="EMBL" id="ESO87689.1"/>
    </source>
</evidence>
<gene>
    <name evidence="15" type="ORF">LOTGIDRAFT_127265</name>
</gene>
<evidence type="ECO:0000256" key="3">
    <source>
        <dbReference type="ARBA" id="ARBA00016995"/>
    </source>
</evidence>
<dbReference type="SUPFAM" id="SSF57903">
    <property type="entry name" value="FYVE/PHD zinc finger"/>
    <property type="match status" value="2"/>
</dbReference>
<name>V4BFI2_LOTGI</name>
<dbReference type="AlphaFoldDB" id="V4BFI2"/>
<keyword evidence="8" id="KW-0524">Neurogenesis</keyword>
<dbReference type="CTD" id="20232692"/>
<comment type="subcellular location">
    <subcellularLocation>
        <location evidence="1">Nucleus</location>
    </subcellularLocation>
</comment>
<dbReference type="Pfam" id="PF00628">
    <property type="entry name" value="PHD"/>
    <property type="match status" value="1"/>
</dbReference>
<dbReference type="KEGG" id="lgi:LOTGIDRAFT_127265"/>
<keyword evidence="6 12" id="KW-0863">Zinc-finger</keyword>
<comment type="similarity">
    <text evidence="2">Belongs to the SAYP family.</text>
</comment>
<evidence type="ECO:0000256" key="7">
    <source>
        <dbReference type="ARBA" id="ARBA00022833"/>
    </source>
</evidence>
<evidence type="ECO:0000259" key="14">
    <source>
        <dbReference type="PROSITE" id="PS50016"/>
    </source>
</evidence>
<dbReference type="GeneID" id="20232692"/>
<dbReference type="OMA" id="NRNVYIM"/>
<dbReference type="InterPro" id="IPR019787">
    <property type="entry name" value="Znf_PHD-finger"/>
</dbReference>
<keyword evidence="9" id="KW-0805">Transcription regulation</keyword>
<dbReference type="PANTHER" id="PTHR45888">
    <property type="entry name" value="HL01030P-RELATED"/>
    <property type="match status" value="1"/>
</dbReference>
<keyword evidence="11" id="KW-0539">Nucleus</keyword>
<evidence type="ECO:0000256" key="9">
    <source>
        <dbReference type="ARBA" id="ARBA00023015"/>
    </source>
</evidence>
<dbReference type="EMBL" id="KB202849">
    <property type="protein sequence ID" value="ESO87689.1"/>
    <property type="molecule type" value="Genomic_DNA"/>
</dbReference>
<keyword evidence="10" id="KW-0804">Transcription</keyword>
<evidence type="ECO:0000256" key="12">
    <source>
        <dbReference type="PROSITE-ProRule" id="PRU00146"/>
    </source>
</evidence>
<evidence type="ECO:0000256" key="2">
    <source>
        <dbReference type="ARBA" id="ARBA00006097"/>
    </source>
</evidence>
<dbReference type="PANTHER" id="PTHR45888:SF4">
    <property type="entry name" value="PHD FINGER PROTEIN 10"/>
    <property type="match status" value="1"/>
</dbReference>
<dbReference type="GO" id="GO:0071564">
    <property type="term" value="C:npBAF complex"/>
    <property type="evidence" value="ECO:0007669"/>
    <property type="project" value="InterPro"/>
</dbReference>
<dbReference type="SMART" id="SM00249">
    <property type="entry name" value="PHD"/>
    <property type="match status" value="2"/>
</dbReference>
<feature type="domain" description="PHD-type" evidence="14">
    <location>
        <begin position="309"/>
        <end position="360"/>
    </location>
</feature>
<evidence type="ECO:0000256" key="13">
    <source>
        <dbReference type="SAM" id="MobiDB-lite"/>
    </source>
</evidence>
<dbReference type="GO" id="GO:0008270">
    <property type="term" value="F:zinc ion binding"/>
    <property type="evidence" value="ECO:0007669"/>
    <property type="project" value="UniProtKB-KW"/>
</dbReference>
<dbReference type="RefSeq" id="XP_009061586.1">
    <property type="nucleotide sequence ID" value="XM_009063338.1"/>
</dbReference>
<evidence type="ECO:0000256" key="4">
    <source>
        <dbReference type="ARBA" id="ARBA00022723"/>
    </source>
</evidence>
<dbReference type="STRING" id="225164.V4BFI2"/>
<dbReference type="InterPro" id="IPR038045">
    <property type="entry name" value="PHF10_PHD_finger_1"/>
</dbReference>
<reference evidence="15 16" key="1">
    <citation type="journal article" date="2013" name="Nature">
        <title>Insights into bilaterian evolution from three spiralian genomes.</title>
        <authorList>
            <person name="Simakov O."/>
            <person name="Marletaz F."/>
            <person name="Cho S.J."/>
            <person name="Edsinger-Gonzales E."/>
            <person name="Havlak P."/>
            <person name="Hellsten U."/>
            <person name="Kuo D.H."/>
            <person name="Larsson T."/>
            <person name="Lv J."/>
            <person name="Arendt D."/>
            <person name="Savage R."/>
            <person name="Osoegawa K."/>
            <person name="de Jong P."/>
            <person name="Grimwood J."/>
            <person name="Chapman J.A."/>
            <person name="Shapiro H."/>
            <person name="Aerts A."/>
            <person name="Otillar R.P."/>
            <person name="Terry A.Y."/>
            <person name="Boore J.L."/>
            <person name="Grigoriev I.V."/>
            <person name="Lindberg D.R."/>
            <person name="Seaver E.C."/>
            <person name="Weisblat D.A."/>
            <person name="Putnam N.H."/>
            <person name="Rokhsar D.S."/>
        </authorList>
    </citation>
    <scope>NUCLEOTIDE SEQUENCE [LARGE SCALE GENOMIC DNA]</scope>
</reference>
<evidence type="ECO:0000313" key="16">
    <source>
        <dbReference type="Proteomes" id="UP000030746"/>
    </source>
</evidence>
<sequence>DKLYEYQWPQGEGEWHMLQEQVSEYLSIKSFKRKYPDMYRRFVDKEEKEFLMDRGVVTETHCDLGLTAVRSEDIYDLMYKDYPEKYEEFLTYMHGKQRETIYEQHKEYDVVGNIHFSPNVEKSKLAEYMKKAVKSAAEFNSQMQKERREERKAFFDLQTFSVHYPVNRYKKLPPELTKASAYPIALIPGQFQDHYTTYTADELKYLPINTAMYDAPKWMESEQPKETNQTSEVEDSQGEEKEKEKPVKAEPVKETTCRRCEIKNKNKKRIRRIKEEIINCSECGAGGHPTCLELTEEMVGVIQTYPWQCMECKTCVECMDPYDEDKMMFCDRCDRGYHTFCVGMKAIPTGRWECKSCKGTTASITETPKSK</sequence>
<feature type="region of interest" description="Disordered" evidence="13">
    <location>
        <begin position="221"/>
        <end position="249"/>
    </location>
</feature>
<evidence type="ECO:0000256" key="11">
    <source>
        <dbReference type="ARBA" id="ARBA00023242"/>
    </source>
</evidence>
<dbReference type="OrthoDB" id="1903104at2759"/>
<dbReference type="CDD" id="cd15528">
    <property type="entry name" value="PHD1_PHF10"/>
    <property type="match status" value="1"/>
</dbReference>
<evidence type="ECO:0000256" key="5">
    <source>
        <dbReference type="ARBA" id="ARBA00022737"/>
    </source>
</evidence>
<dbReference type="InterPro" id="IPR001965">
    <property type="entry name" value="Znf_PHD"/>
</dbReference>
<dbReference type="InterPro" id="IPR011011">
    <property type="entry name" value="Znf_FYVE_PHD"/>
</dbReference>
<dbReference type="HOGENOM" id="CLU_028634_2_0_1"/>
<keyword evidence="7" id="KW-0862">Zinc</keyword>
<keyword evidence="5" id="KW-0677">Repeat</keyword>
<dbReference type="Proteomes" id="UP000030746">
    <property type="component" value="Unassembled WGS sequence"/>
</dbReference>
<keyword evidence="16" id="KW-1185">Reference proteome</keyword>
<feature type="non-terminal residue" evidence="15">
    <location>
        <position position="1"/>
    </location>
</feature>
<dbReference type="CDD" id="cd21085">
    <property type="entry name" value="WH_NTD_PHF10"/>
    <property type="match status" value="1"/>
</dbReference>
<evidence type="ECO:0000256" key="10">
    <source>
        <dbReference type="ARBA" id="ARBA00023163"/>
    </source>
</evidence>
<proteinExistence type="inferred from homology"/>
<protein>
    <recommendedName>
        <fullName evidence="3">PHD finger protein 10</fullName>
    </recommendedName>
</protein>